<dbReference type="Gene3D" id="3.30.230.90">
    <property type="match status" value="1"/>
</dbReference>
<dbReference type="AlphaFoldDB" id="A0A1D8PFG6"/>
<dbReference type="InterPro" id="IPR053720">
    <property type="entry name" value="Psm_Assembly_Chaperone"/>
</dbReference>
<dbReference type="FunCoup" id="A0A1D8PFG6">
    <property type="interactions" value="29"/>
</dbReference>
<dbReference type="eggNOG" id="ENOG502SCWT">
    <property type="taxonomic scope" value="Eukaryota"/>
</dbReference>
<dbReference type="Pfam" id="PF10448">
    <property type="entry name" value="POC3_POC4"/>
    <property type="match status" value="1"/>
</dbReference>
<dbReference type="OrthoDB" id="3980246at2759"/>
<keyword evidence="3" id="KW-1185">Reference proteome</keyword>
<dbReference type="SMR" id="A0A1D8PFG6"/>
<dbReference type="RefSeq" id="XP_716296.1">
    <property type="nucleotide sequence ID" value="XM_711203.1"/>
</dbReference>
<dbReference type="CGD" id="CAL0000182230">
    <property type="gene designation" value="orf19.12692"/>
</dbReference>
<evidence type="ECO:0000313" key="3">
    <source>
        <dbReference type="Proteomes" id="UP000000559"/>
    </source>
</evidence>
<dbReference type="InParanoid" id="A0A1D8PFG6"/>
<sequence>MTTKLIQDPTGFSKSFETTYPNDTSSSSSTNEFFFHIINYSDKQILNISINGLMDTTFELPVSTKSAITYASALEIPIDQFDDEHEQEEIREREVIPEPILLIGDHSNMKLSIVATQISKLISNNCPKPTILSIGSKWFGKGDEVDDNDFEKLMFILANVKTLIQ</sequence>
<gene>
    <name evidence="2" type="ordered locus">CAALFM_C112370WA</name>
    <name evidence="1" type="ordered locus">orf19.12692</name>
</gene>
<reference evidence="2 3" key="3">
    <citation type="journal article" date="2013" name="Genome Biol.">
        <title>Assembly of a phased diploid Candida albicans genome facilitates allele-specific measurements and provides a simple model for repeat and indel structure.</title>
        <authorList>
            <person name="Muzzey D."/>
            <person name="Schwartz K."/>
            <person name="Weissman J.S."/>
            <person name="Sherlock G."/>
        </authorList>
    </citation>
    <scope>NUCLEOTIDE SEQUENCE [LARGE SCALE GENOMIC DNA]</scope>
    <source>
        <strain evidence="3">SC5314 / ATCC MYA-2876</strain>
    </source>
</reference>
<organism evidence="2 3">
    <name type="scientific">Candida albicans (strain SC5314 / ATCC MYA-2876)</name>
    <name type="common">Yeast</name>
    <dbReference type="NCBI Taxonomy" id="237561"/>
    <lineage>
        <taxon>Eukaryota</taxon>
        <taxon>Fungi</taxon>
        <taxon>Dikarya</taxon>
        <taxon>Ascomycota</taxon>
        <taxon>Saccharomycotina</taxon>
        <taxon>Pichiomycetes</taxon>
        <taxon>Debaryomycetaceae</taxon>
        <taxon>Candida/Lodderomyces clade</taxon>
        <taxon>Candida</taxon>
    </lineage>
</organism>
<evidence type="ECO:0000313" key="2">
    <source>
        <dbReference type="EMBL" id="AOW26855.1"/>
    </source>
</evidence>
<reference evidence="2 3" key="2">
    <citation type="journal article" date="2007" name="Genome Biol.">
        <title>Assembly of the Candida albicans genome into sixteen supercontigs aligned on the eight chromosomes.</title>
        <authorList>
            <person name="van het Hoog M."/>
            <person name="Rast T.J."/>
            <person name="Martchenko M."/>
            <person name="Grindle S."/>
            <person name="Dignard D."/>
            <person name="Hogues H."/>
            <person name="Cuomo C."/>
            <person name="Berriman M."/>
            <person name="Scherer S."/>
            <person name="Magee B.B."/>
            <person name="Whiteway M."/>
            <person name="Chibana H."/>
            <person name="Nantel A."/>
            <person name="Magee P.T."/>
        </authorList>
    </citation>
    <scope>GENOME REANNOTATION</scope>
    <source>
        <strain evidence="3">SC5314 / ATCC MYA-2876</strain>
    </source>
</reference>
<name>A0A1D8PFG6_CANAL</name>
<dbReference type="OMA" id="FEKLMFI"/>
<dbReference type="KEGG" id="cal:CAALFM_C112370WA"/>
<dbReference type="GeneID" id="3642061"/>
<dbReference type="Proteomes" id="UP000000559">
    <property type="component" value="Chromosome 1"/>
</dbReference>
<reference evidence="2 3" key="1">
    <citation type="journal article" date="2004" name="Proc. Natl. Acad. Sci. U.S.A.">
        <title>The diploid genome sequence of Candida albicans.</title>
        <authorList>
            <person name="Jones T."/>
            <person name="Federspiel N.A."/>
            <person name="Chibana H."/>
            <person name="Dungan J."/>
            <person name="Kalman S."/>
            <person name="Magee B.B."/>
            <person name="Newport G."/>
            <person name="Thorstenson Y.R."/>
            <person name="Agabian N."/>
            <person name="Magee P.T."/>
            <person name="Davis R.W."/>
            <person name="Scherer S."/>
        </authorList>
    </citation>
    <scope>NUCLEOTIDE SEQUENCE [LARGE SCALE GENOMIC DNA]</scope>
    <source>
        <strain evidence="3">SC5314 / ATCC MYA-2876</strain>
    </source>
</reference>
<dbReference type="InterPro" id="IPR018854">
    <property type="entry name" value="Psome_chaperone_3/4"/>
</dbReference>
<dbReference type="STRING" id="237561.A0A1D8PFG6"/>
<evidence type="ECO:0000313" key="1">
    <source>
        <dbReference type="CGD" id="CAL0000182230"/>
    </source>
</evidence>
<protein>
    <submittedName>
        <fullName evidence="2">Uncharacterized protein</fullName>
    </submittedName>
</protein>
<proteinExistence type="predicted"/>
<accession>A0A1D8PFG6</accession>
<dbReference type="VEuPathDB" id="FungiDB:C1_12370W_A"/>
<dbReference type="EMBL" id="CP017623">
    <property type="protein sequence ID" value="AOW26855.1"/>
    <property type="molecule type" value="Genomic_DNA"/>
</dbReference>